<feature type="compositionally biased region" description="Polar residues" evidence="1">
    <location>
        <begin position="40"/>
        <end position="55"/>
    </location>
</feature>
<feature type="region of interest" description="Disordered" evidence="1">
    <location>
        <begin position="464"/>
        <end position="494"/>
    </location>
</feature>
<proteinExistence type="predicted"/>
<keyword evidence="3" id="KW-1185">Reference proteome</keyword>
<accession>A0A4Z2G1B1</accession>
<protein>
    <submittedName>
        <fullName evidence="2">Uncharacterized protein</fullName>
    </submittedName>
</protein>
<evidence type="ECO:0000313" key="3">
    <source>
        <dbReference type="Proteomes" id="UP000314294"/>
    </source>
</evidence>
<feature type="region of interest" description="Disordered" evidence="1">
    <location>
        <begin position="519"/>
        <end position="625"/>
    </location>
</feature>
<feature type="region of interest" description="Disordered" evidence="1">
    <location>
        <begin position="176"/>
        <end position="201"/>
    </location>
</feature>
<feature type="region of interest" description="Disordered" evidence="1">
    <location>
        <begin position="375"/>
        <end position="397"/>
    </location>
</feature>
<evidence type="ECO:0000256" key="1">
    <source>
        <dbReference type="SAM" id="MobiDB-lite"/>
    </source>
</evidence>
<comment type="caution">
    <text evidence="2">The sequence shown here is derived from an EMBL/GenBank/DDBJ whole genome shotgun (WGS) entry which is preliminary data.</text>
</comment>
<organism evidence="2 3">
    <name type="scientific">Liparis tanakae</name>
    <name type="common">Tanaka's snailfish</name>
    <dbReference type="NCBI Taxonomy" id="230148"/>
    <lineage>
        <taxon>Eukaryota</taxon>
        <taxon>Metazoa</taxon>
        <taxon>Chordata</taxon>
        <taxon>Craniata</taxon>
        <taxon>Vertebrata</taxon>
        <taxon>Euteleostomi</taxon>
        <taxon>Actinopterygii</taxon>
        <taxon>Neopterygii</taxon>
        <taxon>Teleostei</taxon>
        <taxon>Neoteleostei</taxon>
        <taxon>Acanthomorphata</taxon>
        <taxon>Eupercaria</taxon>
        <taxon>Perciformes</taxon>
        <taxon>Cottioidei</taxon>
        <taxon>Cottales</taxon>
        <taxon>Liparidae</taxon>
        <taxon>Liparis</taxon>
    </lineage>
</organism>
<reference evidence="2 3" key="1">
    <citation type="submission" date="2019-03" db="EMBL/GenBank/DDBJ databases">
        <title>First draft genome of Liparis tanakae, snailfish: a comprehensive survey of snailfish specific genes.</title>
        <authorList>
            <person name="Kim W."/>
            <person name="Song I."/>
            <person name="Jeong J.-H."/>
            <person name="Kim D."/>
            <person name="Kim S."/>
            <person name="Ryu S."/>
            <person name="Song J.Y."/>
            <person name="Lee S.K."/>
        </authorList>
    </citation>
    <scope>NUCLEOTIDE SEQUENCE [LARGE SCALE GENOMIC DNA]</scope>
    <source>
        <tissue evidence="2">Muscle</tissue>
    </source>
</reference>
<dbReference type="EMBL" id="SRLO01000759">
    <property type="protein sequence ID" value="TNN47061.1"/>
    <property type="molecule type" value="Genomic_DNA"/>
</dbReference>
<dbReference type="Proteomes" id="UP000314294">
    <property type="component" value="Unassembled WGS sequence"/>
</dbReference>
<feature type="compositionally biased region" description="Basic residues" evidence="1">
    <location>
        <begin position="544"/>
        <end position="559"/>
    </location>
</feature>
<feature type="compositionally biased region" description="Basic and acidic residues" evidence="1">
    <location>
        <begin position="528"/>
        <end position="543"/>
    </location>
</feature>
<dbReference type="AlphaFoldDB" id="A0A4Z2G1B1"/>
<evidence type="ECO:0000313" key="2">
    <source>
        <dbReference type="EMBL" id="TNN47061.1"/>
    </source>
</evidence>
<feature type="compositionally biased region" description="Low complexity" evidence="1">
    <location>
        <begin position="56"/>
        <end position="66"/>
    </location>
</feature>
<sequence length="625" mass="67248">MSPHGLLGNAGLTITSSLWKDFLSLFSPLVHSSLSFSRTDATFSGSRSGSLRQKYSSGRSPLPSASASALQLPTFSMSARGGAEVRPAPEHRLHLPQKQDVLGVHQAQPALVEADVPLLGTALPAQPQPLLAEQRHHVAPAVLQQVRAALLPLHRLQQPAELQVGDAAVLELRVPGGHGQRREDDPIHLPPPREPPLARRRRRRRLDAELREDAAQRVLHLDPQREVGEAVGVGRRDGVQQPADLPQLDLQPPDGAGALAAHLAVAHVGVHAHLQVLRERQGKALLPPQPQRRARLRQQQVARGAVVCEQRHHGREGRVHVFGPVDAQGHGPLHQVPHRLVAPGVPRPDHHRHVHAGLRAAQLHLDGVAVQGPSRRALRTQSTSAAWRPSARREAATPISSVTEDLVSVLLSRISSTGLTVQQSSPLSSSGASSSARRDTCCCCPAPTWPSGTWRLMRVSGSCTTPPPPSSRHTTPASGGCVWPQPGLRPSEARSWQDRARLRWSSHAARKSSRLWNCSGDGAWRPVKKPEGEAGEASSERLRQRWLLRKGLSPRRHGAASRPKSEPDGGASARRRSAALLSPASTKGFPENRLPVPSPGPAASSDPSSMPLSPSEALLRASGRT</sequence>
<gene>
    <name evidence="2" type="ORF">EYF80_042735</name>
</gene>
<feature type="compositionally biased region" description="Low complexity" evidence="1">
    <location>
        <begin position="601"/>
        <end position="615"/>
    </location>
</feature>
<feature type="region of interest" description="Disordered" evidence="1">
    <location>
        <begin position="40"/>
        <end position="66"/>
    </location>
</feature>
<name>A0A4Z2G1B1_9TELE</name>